<dbReference type="InterPro" id="IPR011013">
    <property type="entry name" value="Gal_mutarotase_sf_dom"/>
</dbReference>
<evidence type="ECO:0000313" key="5">
    <source>
        <dbReference type="EMBL" id="MEQ2204044.1"/>
    </source>
</evidence>
<dbReference type="Gene3D" id="2.70.98.30">
    <property type="entry name" value="Golgi alpha-mannosidase II, domain 4"/>
    <property type="match status" value="1"/>
</dbReference>
<keyword evidence="2" id="KW-0378">Hydrolase</keyword>
<evidence type="ECO:0000256" key="1">
    <source>
        <dbReference type="ARBA" id="ARBA00022723"/>
    </source>
</evidence>
<dbReference type="InterPro" id="IPR048534">
    <property type="entry name" value="Man2a1-like_dom"/>
</dbReference>
<dbReference type="Pfam" id="PF21260">
    <property type="entry name" value="Laman-like_dom"/>
    <property type="match status" value="1"/>
</dbReference>
<dbReference type="PANTHER" id="PTHR11607">
    <property type="entry name" value="ALPHA-MANNOSIDASE"/>
    <property type="match status" value="1"/>
</dbReference>
<organism evidence="5 6">
    <name type="scientific">Xenoophorus captivus</name>
    <dbReference type="NCBI Taxonomy" id="1517983"/>
    <lineage>
        <taxon>Eukaryota</taxon>
        <taxon>Metazoa</taxon>
        <taxon>Chordata</taxon>
        <taxon>Craniata</taxon>
        <taxon>Vertebrata</taxon>
        <taxon>Euteleostomi</taxon>
        <taxon>Actinopterygii</taxon>
        <taxon>Neopterygii</taxon>
        <taxon>Teleostei</taxon>
        <taxon>Neoteleostei</taxon>
        <taxon>Acanthomorphata</taxon>
        <taxon>Ovalentaria</taxon>
        <taxon>Atherinomorphae</taxon>
        <taxon>Cyprinodontiformes</taxon>
        <taxon>Goodeidae</taxon>
        <taxon>Xenoophorus</taxon>
    </lineage>
</organism>
<evidence type="ECO:0000259" key="4">
    <source>
        <dbReference type="Pfam" id="PF21260"/>
    </source>
</evidence>
<proteinExistence type="predicted"/>
<dbReference type="EMBL" id="JAHRIN010035403">
    <property type="protein sequence ID" value="MEQ2204044.1"/>
    <property type="molecule type" value="Genomic_DNA"/>
</dbReference>
<keyword evidence="3" id="KW-0812">Transmembrane</keyword>
<keyword evidence="3" id="KW-0472">Membrane</keyword>
<feature type="transmembrane region" description="Helical" evidence="3">
    <location>
        <begin position="143"/>
        <end position="166"/>
    </location>
</feature>
<protein>
    <recommendedName>
        <fullName evidence="4">Lysosomal alpha-mannosidase-like central domain-containing protein</fullName>
    </recommendedName>
</protein>
<dbReference type="Gene3D" id="1.20.1270.50">
    <property type="entry name" value="Glycoside hydrolase family 38, central domain"/>
    <property type="match status" value="1"/>
</dbReference>
<feature type="domain" description="Lysosomal alpha-mannosidase-like central" evidence="4">
    <location>
        <begin position="48"/>
        <end position="88"/>
    </location>
</feature>
<comment type="caution">
    <text evidence="5">The sequence shown here is derived from an EMBL/GenBank/DDBJ whole genome shotgun (WGS) entry which is preliminary data.</text>
</comment>
<keyword evidence="3" id="KW-1133">Transmembrane helix</keyword>
<dbReference type="InterPro" id="IPR028995">
    <property type="entry name" value="Glyco_hydro_57/38_cen_sf"/>
</dbReference>
<dbReference type="SUPFAM" id="SSF74650">
    <property type="entry name" value="Galactose mutarotase-like"/>
    <property type="match status" value="1"/>
</dbReference>
<dbReference type="SUPFAM" id="SSF88688">
    <property type="entry name" value="Families 57/38 glycoside transferase middle domain"/>
    <property type="match status" value="1"/>
</dbReference>
<dbReference type="PANTHER" id="PTHR11607:SF3">
    <property type="entry name" value="LYSOSOMAL ALPHA-MANNOSIDASE"/>
    <property type="match status" value="1"/>
</dbReference>
<evidence type="ECO:0000256" key="2">
    <source>
        <dbReference type="ARBA" id="ARBA00022801"/>
    </source>
</evidence>
<evidence type="ECO:0000256" key="3">
    <source>
        <dbReference type="SAM" id="Phobius"/>
    </source>
</evidence>
<evidence type="ECO:0000313" key="6">
    <source>
        <dbReference type="Proteomes" id="UP001434883"/>
    </source>
</evidence>
<dbReference type="Proteomes" id="UP001434883">
    <property type="component" value="Unassembled WGS sequence"/>
</dbReference>
<dbReference type="InterPro" id="IPR050843">
    <property type="entry name" value="Glycosyl_Hydrlase_38"/>
</dbReference>
<keyword evidence="6" id="KW-1185">Reference proteome</keyword>
<dbReference type="InterPro" id="IPR037094">
    <property type="entry name" value="Glyco_hydro_38_cen_sf"/>
</dbReference>
<name>A0ABV0R7Q1_9TELE</name>
<accession>A0ABV0R7Q1</accession>
<reference evidence="5 6" key="1">
    <citation type="submission" date="2021-06" db="EMBL/GenBank/DDBJ databases">
        <authorList>
            <person name="Palmer J.M."/>
        </authorList>
    </citation>
    <scope>NUCLEOTIDE SEQUENCE [LARGE SCALE GENOMIC DNA]</scope>
    <source>
        <strain evidence="5 6">XC_2019</strain>
        <tissue evidence="5">Muscle</tissue>
    </source>
</reference>
<keyword evidence="1" id="KW-0479">Metal-binding</keyword>
<gene>
    <name evidence="5" type="ORF">XENOCAPTIV_007057</name>
</gene>
<feature type="non-terminal residue" evidence="5">
    <location>
        <position position="1"/>
    </location>
</feature>
<sequence>PLSDRCLFVHWFAGKAMAVAQHHDAVSGTEKQHVANDYAKRLAKGWQHCQVLPVSRATQEVRRNRGFASNELVFQVQVPPLGYSTYSVVRLYSDSKAVELEWTVGPVPVKKDFRPTWQLKQTEPIAGNYYPINSRAFIKVLNALFLLLMSLSVCFILAILPAVYFVPVFRMTWTNSQ</sequence>